<accession>A0A4C1YZL3</accession>
<keyword evidence="2" id="KW-1185">Reference proteome</keyword>
<evidence type="ECO:0000313" key="2">
    <source>
        <dbReference type="Proteomes" id="UP000299102"/>
    </source>
</evidence>
<gene>
    <name evidence="1" type="ORF">EVAR_48600_1</name>
</gene>
<dbReference type="AlphaFoldDB" id="A0A4C1YZL3"/>
<proteinExistence type="predicted"/>
<evidence type="ECO:0000313" key="1">
    <source>
        <dbReference type="EMBL" id="GBP80244.1"/>
    </source>
</evidence>
<reference evidence="1 2" key="1">
    <citation type="journal article" date="2019" name="Commun. Biol.">
        <title>The bagworm genome reveals a unique fibroin gene that provides high tensile strength.</title>
        <authorList>
            <person name="Kono N."/>
            <person name="Nakamura H."/>
            <person name="Ohtoshi R."/>
            <person name="Tomita M."/>
            <person name="Numata K."/>
            <person name="Arakawa K."/>
        </authorList>
    </citation>
    <scope>NUCLEOTIDE SEQUENCE [LARGE SCALE GENOMIC DNA]</scope>
</reference>
<protein>
    <submittedName>
        <fullName evidence="1">Uncharacterized protein</fullName>
    </submittedName>
</protein>
<organism evidence="1 2">
    <name type="scientific">Eumeta variegata</name>
    <name type="common">Bagworm moth</name>
    <name type="synonym">Eumeta japonica</name>
    <dbReference type="NCBI Taxonomy" id="151549"/>
    <lineage>
        <taxon>Eukaryota</taxon>
        <taxon>Metazoa</taxon>
        <taxon>Ecdysozoa</taxon>
        <taxon>Arthropoda</taxon>
        <taxon>Hexapoda</taxon>
        <taxon>Insecta</taxon>
        <taxon>Pterygota</taxon>
        <taxon>Neoptera</taxon>
        <taxon>Endopterygota</taxon>
        <taxon>Lepidoptera</taxon>
        <taxon>Glossata</taxon>
        <taxon>Ditrysia</taxon>
        <taxon>Tineoidea</taxon>
        <taxon>Psychidae</taxon>
        <taxon>Oiketicinae</taxon>
        <taxon>Eumeta</taxon>
    </lineage>
</organism>
<dbReference type="Proteomes" id="UP000299102">
    <property type="component" value="Unassembled WGS sequence"/>
</dbReference>
<name>A0A4C1YZL3_EUMVA</name>
<sequence>MDFDQSMRDRLLSFTDFSLSVSAQRRAGDCRCGLQRLLQLVFKSAHSKLDAKTDVKRVLRCRTSNLYSAKKFSYDSAAALESGVEKIINLEKDSGVISGNKNIVGGCALTQQPFPRNNEILFALREKSFFHVGIESGTGKESERAIVGTSCTYAAADSAENVFKQSGGVAVARPLPFIWKCSYDSVQRCFEDDDPIKLR</sequence>
<dbReference type="EMBL" id="BGZK01001452">
    <property type="protein sequence ID" value="GBP80244.1"/>
    <property type="molecule type" value="Genomic_DNA"/>
</dbReference>
<comment type="caution">
    <text evidence="1">The sequence shown here is derived from an EMBL/GenBank/DDBJ whole genome shotgun (WGS) entry which is preliminary data.</text>
</comment>